<comment type="caution">
    <text evidence="1">The sequence shown here is derived from an EMBL/GenBank/DDBJ whole genome shotgun (WGS) entry which is preliminary data.</text>
</comment>
<protein>
    <submittedName>
        <fullName evidence="1">Uncharacterized protein</fullName>
    </submittedName>
</protein>
<dbReference type="AlphaFoldDB" id="A0A6G3ZYY4"/>
<dbReference type="InterPro" id="IPR036582">
    <property type="entry name" value="Mao_N_sf"/>
</dbReference>
<dbReference type="Gene3D" id="3.30.457.10">
    <property type="entry name" value="Copper amine oxidase-like, N-terminal domain"/>
    <property type="match status" value="1"/>
</dbReference>
<evidence type="ECO:0000313" key="1">
    <source>
        <dbReference type="EMBL" id="NEW07325.1"/>
    </source>
</evidence>
<dbReference type="EMBL" id="JAAIKC010000005">
    <property type="protein sequence ID" value="NEW07325.1"/>
    <property type="molecule type" value="Genomic_DNA"/>
</dbReference>
<sequence>MSNPSIITLFLNPYNRDRYKAGILVEYNVPIRFVAESLGASIAYNGDSKEVIVKQGQLDIVDPNPLAKDNMQVGSLILTKEGAQTKVAGVFKIPRNAQIGANLVFLNSKGEQTGFVTFNDSFDAGTHNFELLGDGDFMNYASTTLHVGYFNGWLDSGNRPPN</sequence>
<name>A0A6G3ZYY4_9BACL</name>
<reference evidence="1" key="1">
    <citation type="submission" date="2020-02" db="EMBL/GenBank/DDBJ databases">
        <authorList>
            <person name="Shen X.-R."/>
            <person name="Zhang Y.-X."/>
        </authorList>
    </citation>
    <scope>NUCLEOTIDE SEQUENCE</scope>
    <source>
        <strain evidence="1">SYP-B3998</strain>
    </source>
</reference>
<dbReference type="RefSeq" id="WP_163948115.1">
    <property type="nucleotide sequence ID" value="NZ_JAAIKC010000005.1"/>
</dbReference>
<organism evidence="1">
    <name type="scientific">Paenibacillus sp. SYP-B3998</name>
    <dbReference type="NCBI Taxonomy" id="2678564"/>
    <lineage>
        <taxon>Bacteria</taxon>
        <taxon>Bacillati</taxon>
        <taxon>Bacillota</taxon>
        <taxon>Bacilli</taxon>
        <taxon>Bacillales</taxon>
        <taxon>Paenibacillaceae</taxon>
        <taxon>Paenibacillus</taxon>
    </lineage>
</organism>
<accession>A0A6G3ZYY4</accession>
<gene>
    <name evidence="1" type="ORF">GK047_15065</name>
</gene>
<dbReference type="SUPFAM" id="SSF55383">
    <property type="entry name" value="Copper amine oxidase, domain N"/>
    <property type="match status" value="1"/>
</dbReference>
<proteinExistence type="predicted"/>